<reference evidence="3" key="1">
    <citation type="submission" date="2020-11" db="EMBL/GenBank/DDBJ databases">
        <title>Kefir isolates.</title>
        <authorList>
            <person name="Marcisauskas S."/>
            <person name="Kim Y."/>
            <person name="Blasche S."/>
        </authorList>
    </citation>
    <scope>NUCLEOTIDE SEQUENCE</scope>
    <source>
        <strain evidence="3">Olga-1</strain>
    </source>
</reference>
<evidence type="ECO:0000313" key="3">
    <source>
        <dbReference type="EMBL" id="KAG0686609.1"/>
    </source>
</evidence>
<dbReference type="GO" id="GO:0034551">
    <property type="term" value="P:mitochondrial respiratory chain complex III assembly"/>
    <property type="evidence" value="ECO:0007669"/>
    <property type="project" value="TreeGrafter"/>
</dbReference>
<feature type="transmembrane region" description="Helical" evidence="2">
    <location>
        <begin position="115"/>
        <end position="133"/>
    </location>
</feature>
<keyword evidence="2" id="KW-1133">Transmembrane helix</keyword>
<accession>A0A9P6WH31</accession>
<keyword evidence="2" id="KW-0812">Transmembrane</keyword>
<dbReference type="PANTHER" id="PTHR47563">
    <property type="entry name" value="PROTEIN FMP25, MITOCHONDRIAL"/>
    <property type="match status" value="1"/>
</dbReference>
<dbReference type="InterPro" id="IPR000408">
    <property type="entry name" value="Reg_chr_condens"/>
</dbReference>
<proteinExistence type="predicted"/>
<dbReference type="Gene3D" id="2.130.10.30">
    <property type="entry name" value="Regulator of chromosome condensation 1/beta-lactamase-inhibitor protein II"/>
    <property type="match status" value="3"/>
</dbReference>
<protein>
    <submittedName>
        <fullName evidence="3">Uncharacterized protein</fullName>
    </submittedName>
</protein>
<dbReference type="InterPro" id="IPR053245">
    <property type="entry name" value="MitoProcess-Associated"/>
</dbReference>
<dbReference type="Pfam" id="PF13540">
    <property type="entry name" value="RCC1_2"/>
    <property type="match status" value="2"/>
</dbReference>
<dbReference type="GO" id="GO:0005743">
    <property type="term" value="C:mitochondrial inner membrane"/>
    <property type="evidence" value="ECO:0007669"/>
    <property type="project" value="TreeGrafter"/>
</dbReference>
<name>A0A9P6WH31_9ASCO</name>
<feature type="repeat" description="RCC1" evidence="1">
    <location>
        <begin position="505"/>
        <end position="570"/>
    </location>
</feature>
<sequence length="645" mass="73497">MSVLRVYRPVLRLTVSRNHRLIHSSSLCWKDEGKTSEPLNNQNQNISNNLNTSNEDLEHIYKKKYEFIQKQNLEESYSKLHANELEENMKIPQRNYSTSEKSDENTFQLTQKFKLMAAGLAALVITLGGLQIYQNWTFLKAKIFGDDSLETFDEMYSRIQQKKQKKIDAIENFSNNVTNPNDSTIPGVYICGNNQNQLVTNDKSYDYVPIFKRLDVFDNFIVKDITMNENSGALINERGDLYQWGSGFDGDSTKPTIKGKNLIQVKISNNTIYALTKYGEVLYLPINFKLQNQIQNKENGWIKSNIVNYFKLNTPNKNIVDISAGLQHLVLLDKEGNVYTTATGYNTKLNKSFGQFGLPEFSQFDEPPQINEVHDVVLLNKYIKNGNVKHRITSQIATGDYFTLCLDKAGSVWAFGKNTHGAIGTIINYDTEVIPYPTQVQFITSHFKRNEFPRCINIAAGGDTAYATFTSSNMYELFEKSLKSDDILIDNKFSFDTLPEAEEANLHLAWGHGLKGELGLGYFIHGSYEPKKIKTLNEIKEFNEITNKLEKIKIKSWAVGKNHCIVTLENNDVYAWGDNEYGQLGNGKRIRLGIPSNIPSLLEPNTDKKMKFSKFNNRLNLLDNGKIHQEVVAGPYTTAIVYKKD</sequence>
<dbReference type="SUPFAM" id="SSF50985">
    <property type="entry name" value="RCC1/BLIP-II"/>
    <property type="match status" value="1"/>
</dbReference>
<dbReference type="InterPro" id="IPR009091">
    <property type="entry name" value="RCC1/BLIP-II"/>
</dbReference>
<evidence type="ECO:0000313" key="4">
    <source>
        <dbReference type="Proteomes" id="UP000697127"/>
    </source>
</evidence>
<keyword evidence="4" id="KW-1185">Reference proteome</keyword>
<dbReference type="PROSITE" id="PS50012">
    <property type="entry name" value="RCC1_3"/>
    <property type="match status" value="3"/>
</dbReference>
<keyword evidence="2" id="KW-0472">Membrane</keyword>
<feature type="repeat" description="RCC1" evidence="1">
    <location>
        <begin position="410"/>
        <end position="471"/>
    </location>
</feature>
<dbReference type="PANTHER" id="PTHR47563:SF1">
    <property type="entry name" value="PROTEIN FMP25, MITOCHONDRIAL"/>
    <property type="match status" value="1"/>
</dbReference>
<evidence type="ECO:0000256" key="2">
    <source>
        <dbReference type="SAM" id="Phobius"/>
    </source>
</evidence>
<comment type="caution">
    <text evidence="3">The sequence shown here is derived from an EMBL/GenBank/DDBJ whole genome shotgun (WGS) entry which is preliminary data.</text>
</comment>
<dbReference type="AlphaFoldDB" id="A0A9P6WH31"/>
<feature type="repeat" description="RCC1" evidence="1">
    <location>
        <begin position="571"/>
        <end position="635"/>
    </location>
</feature>
<dbReference type="EMBL" id="PUHW01000431">
    <property type="protein sequence ID" value="KAG0686609.1"/>
    <property type="molecule type" value="Genomic_DNA"/>
</dbReference>
<organism evidence="3 4">
    <name type="scientific">Pichia californica</name>
    <dbReference type="NCBI Taxonomy" id="460514"/>
    <lineage>
        <taxon>Eukaryota</taxon>
        <taxon>Fungi</taxon>
        <taxon>Dikarya</taxon>
        <taxon>Ascomycota</taxon>
        <taxon>Saccharomycotina</taxon>
        <taxon>Pichiomycetes</taxon>
        <taxon>Pichiales</taxon>
        <taxon>Pichiaceae</taxon>
        <taxon>Pichia</taxon>
    </lineage>
</organism>
<evidence type="ECO:0000256" key="1">
    <source>
        <dbReference type="PROSITE-ProRule" id="PRU00235"/>
    </source>
</evidence>
<dbReference type="Proteomes" id="UP000697127">
    <property type="component" value="Unassembled WGS sequence"/>
</dbReference>
<gene>
    <name evidence="3" type="ORF">C6P40_003724</name>
</gene>
<dbReference type="PROSITE" id="PS00626">
    <property type="entry name" value="RCC1_2"/>
    <property type="match status" value="1"/>
</dbReference>